<name>A0ABU2DTR1_9MICC</name>
<dbReference type="PANTHER" id="PTHR30532">
    <property type="entry name" value="IRON III DICITRATE-BINDING PERIPLASMIC PROTEIN"/>
    <property type="match status" value="1"/>
</dbReference>
<evidence type="ECO:0000313" key="7">
    <source>
        <dbReference type="EMBL" id="MDR8019878.1"/>
    </source>
</evidence>
<feature type="region of interest" description="Disordered" evidence="5">
    <location>
        <begin position="29"/>
        <end position="67"/>
    </location>
</feature>
<protein>
    <submittedName>
        <fullName evidence="7">ABC transporter substrate-binding protein</fullName>
    </submittedName>
</protein>
<sequence length="343" mass="37634">MPTLEFSRRRAALLSTATAAALLLTACGSDSDSDAEEDNGNEEAQTEVTEIEDDHGTQELPEDPDSIVATDNRSFRTLEEFGVELTAAPQDIMDPETHSYAEDEDILNLGNHREPDFEQLVAAEPDLIINGQRFAQYYEDLEEYAPDATIVEFELDEEGDETLDENLIHKTEALGEIFGEQEAAEELVTAFQDEIDRATEAYDGESTVMGLVTSGGDINYAAPSVGRAVGPLFDMVPFEPALEVDDASTDHEGDDISVEAIADSNPEWLIVMDRDARMSGDEGEEYSPAQELIEESEALQDVPAVQNDQVIYMPGNLYLTEDIQAYTEALASIADAMEEAQDQ</sequence>
<dbReference type="Gene3D" id="3.40.50.1980">
    <property type="entry name" value="Nitrogenase molybdenum iron protein domain"/>
    <property type="match status" value="2"/>
</dbReference>
<dbReference type="InterPro" id="IPR002491">
    <property type="entry name" value="ABC_transptr_periplasmic_BD"/>
</dbReference>
<keyword evidence="4" id="KW-0732">Signal</keyword>
<evidence type="ECO:0000313" key="8">
    <source>
        <dbReference type="Proteomes" id="UP001251870"/>
    </source>
</evidence>
<reference evidence="7 8" key="1">
    <citation type="submission" date="2023-09" db="EMBL/GenBank/DDBJ databases">
        <title>Description of three actinobacteria isolated from air of manufacturing shop in a pharmaceutical factory.</title>
        <authorList>
            <person name="Zhang D.-F."/>
        </authorList>
    </citation>
    <scope>NUCLEOTIDE SEQUENCE [LARGE SCALE GENOMIC DNA]</scope>
    <source>
        <strain evidence="7 8">LY-0111</strain>
    </source>
</reference>
<dbReference type="PANTHER" id="PTHR30532:SF28">
    <property type="entry name" value="PETROBACTIN-BINDING PROTEIN YCLQ"/>
    <property type="match status" value="1"/>
</dbReference>
<accession>A0ABU2DTR1</accession>
<dbReference type="SUPFAM" id="SSF53807">
    <property type="entry name" value="Helical backbone' metal receptor"/>
    <property type="match status" value="1"/>
</dbReference>
<feature type="domain" description="Fe/B12 periplasmic-binding" evidence="6">
    <location>
        <begin position="66"/>
        <end position="341"/>
    </location>
</feature>
<evidence type="ECO:0000256" key="4">
    <source>
        <dbReference type="ARBA" id="ARBA00022729"/>
    </source>
</evidence>
<organism evidence="7 8">
    <name type="scientific">Nesterenkonia aerolata</name>
    <dbReference type="NCBI Taxonomy" id="3074079"/>
    <lineage>
        <taxon>Bacteria</taxon>
        <taxon>Bacillati</taxon>
        <taxon>Actinomycetota</taxon>
        <taxon>Actinomycetes</taxon>
        <taxon>Micrococcales</taxon>
        <taxon>Micrococcaceae</taxon>
        <taxon>Nesterenkonia</taxon>
    </lineage>
</organism>
<evidence type="ECO:0000256" key="2">
    <source>
        <dbReference type="ARBA" id="ARBA00008814"/>
    </source>
</evidence>
<proteinExistence type="inferred from homology"/>
<dbReference type="PROSITE" id="PS50983">
    <property type="entry name" value="FE_B12_PBP"/>
    <property type="match status" value="1"/>
</dbReference>
<gene>
    <name evidence="7" type="ORF">RIL96_09925</name>
</gene>
<keyword evidence="3" id="KW-0813">Transport</keyword>
<comment type="caution">
    <text evidence="7">The sequence shown here is derived from an EMBL/GenBank/DDBJ whole genome shotgun (WGS) entry which is preliminary data.</text>
</comment>
<dbReference type="Pfam" id="PF01497">
    <property type="entry name" value="Peripla_BP_2"/>
    <property type="match status" value="1"/>
</dbReference>
<dbReference type="Proteomes" id="UP001251870">
    <property type="component" value="Unassembled WGS sequence"/>
</dbReference>
<evidence type="ECO:0000256" key="5">
    <source>
        <dbReference type="SAM" id="MobiDB-lite"/>
    </source>
</evidence>
<dbReference type="InterPro" id="IPR051313">
    <property type="entry name" value="Bact_iron-sidero_bind"/>
</dbReference>
<dbReference type="EMBL" id="JAVKGR010000012">
    <property type="protein sequence ID" value="MDR8019878.1"/>
    <property type="molecule type" value="Genomic_DNA"/>
</dbReference>
<evidence type="ECO:0000256" key="1">
    <source>
        <dbReference type="ARBA" id="ARBA00004196"/>
    </source>
</evidence>
<evidence type="ECO:0000259" key="6">
    <source>
        <dbReference type="PROSITE" id="PS50983"/>
    </source>
</evidence>
<dbReference type="RefSeq" id="WP_310548863.1">
    <property type="nucleotide sequence ID" value="NZ_JAVKGR010000012.1"/>
</dbReference>
<feature type="compositionally biased region" description="Acidic residues" evidence="5">
    <location>
        <begin position="31"/>
        <end position="53"/>
    </location>
</feature>
<keyword evidence="8" id="KW-1185">Reference proteome</keyword>
<comment type="similarity">
    <text evidence="2">Belongs to the bacterial solute-binding protein 8 family.</text>
</comment>
<comment type="subcellular location">
    <subcellularLocation>
        <location evidence="1">Cell envelope</location>
    </subcellularLocation>
</comment>
<evidence type="ECO:0000256" key="3">
    <source>
        <dbReference type="ARBA" id="ARBA00022448"/>
    </source>
</evidence>